<feature type="region of interest" description="Disordered" evidence="1">
    <location>
        <begin position="789"/>
        <end position="942"/>
    </location>
</feature>
<sequence length="942" mass="108772">MRRLWSTAIHRLPSRNKSRFSRFFDDARRSQLLGRGGINKRKQGHRTPQGRAVAQNQFSATKSSTVLGKRPNNESQADDHESSPPVWRRVILERSVLVDYPVGPRPPAVKKLNASLRRGLNEPTNDTCRKELWKDYQRVKELHRDVFKFMPDEAWTVLWTTQSQRSPTNDNRLAHMKQLADHLTEFGSSKFHRAYLDDLFLSGKRDEASSEWLKIYGSNSDPVFDQPEFLEYGVYVLAKSGRLDYAEMILEGMDEQTLPAYKNIFEGLREFRPDDIDAAWDWYLRVHERFGDEMTDSDYEFFTGSFLNANALRNAQKIFEDMLRSRQFQLNFRNDQTKFFHQITRLTKSAKSTEEAHRMFLPLLNTLPANFQKGLFFNTWLERLLGLHDTEAAVLVVELAYESNCVPAPRIMDAILDSWVGSNRNLQLSEEIALRMVAQRREIIQRRESTQAFDGTKVRTYHSQHPKLWEKSEVWKQRPVPPATSATFSVLLTLFLQRLRKEGTTGRVRAEFGTLMHMLRKCKLPLDPKGLSLVVHYYLRTHNLRKVQETVMDFIENGPKYHNLNEALIALLWNACFLSIARRGSNFMKHPDRIKLRGPNVMKHNLSSFKSAWRGRARTAKKTFTSSRMTKIMIQCLCAMRNYEATLMTLCVLAKRFGILPTPKTIEIIAKSVASISFPTRSPTQRRLTAHSHIYQLDAGQLIQVMSQMFNMRVQVELERGKTLDDTLRGHLMVETLVKFLRITMMRDRSPQDVEEKINRIRKYWGVEDCSTGEQTALEIYLELYMNDALSDDGPGPGVETGHDAEPEQESGQRDANPLPGDEFNELRWQDPPIESEGEASEHTAKPQIEQDPRSDPTDTDPLPGDEFNELRWQDSPAETEGESSEQTAQPQIEQDLGSDPKDTDPLAGDEANELHWQDRFAEAKDEPPRHTGQSKRRKGWD</sequence>
<evidence type="ECO:0000313" key="3">
    <source>
        <dbReference type="Proteomes" id="UP001492380"/>
    </source>
</evidence>
<evidence type="ECO:0000313" key="2">
    <source>
        <dbReference type="EMBL" id="KAK8225977.1"/>
    </source>
</evidence>
<keyword evidence="3" id="KW-1185">Reference proteome</keyword>
<feature type="compositionally biased region" description="Basic residues" evidence="1">
    <location>
        <begin position="933"/>
        <end position="942"/>
    </location>
</feature>
<feature type="compositionally biased region" description="Basic and acidic residues" evidence="1">
    <location>
        <begin position="840"/>
        <end position="857"/>
    </location>
</feature>
<feature type="compositionally biased region" description="Basic and acidic residues" evidence="1">
    <location>
        <begin position="913"/>
        <end position="930"/>
    </location>
</feature>
<evidence type="ECO:0000256" key="1">
    <source>
        <dbReference type="SAM" id="MobiDB-lite"/>
    </source>
</evidence>
<dbReference type="EMBL" id="JBBWRZ010000011">
    <property type="protein sequence ID" value="KAK8225977.1"/>
    <property type="molecule type" value="Genomic_DNA"/>
</dbReference>
<evidence type="ECO:0008006" key="4">
    <source>
        <dbReference type="Google" id="ProtNLM"/>
    </source>
</evidence>
<proteinExistence type="predicted"/>
<protein>
    <recommendedName>
        <fullName evidence="4">Pentatricopeptide repeat protein</fullName>
    </recommendedName>
</protein>
<reference evidence="2 3" key="1">
    <citation type="submission" date="2024-04" db="EMBL/GenBank/DDBJ databases">
        <title>Phyllosticta paracitricarpa is synonymous to the EU quarantine fungus P. citricarpa based on phylogenomic analyses.</title>
        <authorList>
            <consortium name="Lawrence Berkeley National Laboratory"/>
            <person name="Van Ingen-Buijs V.A."/>
            <person name="Van Westerhoven A.C."/>
            <person name="Haridas S."/>
            <person name="Skiadas P."/>
            <person name="Martin F."/>
            <person name="Groenewald J.Z."/>
            <person name="Crous P.W."/>
            <person name="Seidl M.F."/>
        </authorList>
    </citation>
    <scope>NUCLEOTIDE SEQUENCE [LARGE SCALE GENOMIC DNA]</scope>
    <source>
        <strain evidence="2 3">CBS 123374</strain>
    </source>
</reference>
<comment type="caution">
    <text evidence="2">The sequence shown here is derived from an EMBL/GenBank/DDBJ whole genome shotgun (WGS) entry which is preliminary data.</text>
</comment>
<gene>
    <name evidence="2" type="ORF">HDK90DRAFT_71909</name>
</gene>
<feature type="region of interest" description="Disordered" evidence="1">
    <location>
        <begin position="34"/>
        <end position="84"/>
    </location>
</feature>
<organism evidence="2 3">
    <name type="scientific">Phyllosticta capitalensis</name>
    <dbReference type="NCBI Taxonomy" id="121624"/>
    <lineage>
        <taxon>Eukaryota</taxon>
        <taxon>Fungi</taxon>
        <taxon>Dikarya</taxon>
        <taxon>Ascomycota</taxon>
        <taxon>Pezizomycotina</taxon>
        <taxon>Dothideomycetes</taxon>
        <taxon>Dothideomycetes incertae sedis</taxon>
        <taxon>Botryosphaeriales</taxon>
        <taxon>Phyllostictaceae</taxon>
        <taxon>Phyllosticta</taxon>
    </lineage>
</organism>
<name>A0ABR1YCT2_9PEZI</name>
<dbReference type="Proteomes" id="UP001492380">
    <property type="component" value="Unassembled WGS sequence"/>
</dbReference>
<accession>A0ABR1YCT2</accession>
<feature type="compositionally biased region" description="Polar residues" evidence="1">
    <location>
        <begin position="54"/>
        <end position="66"/>
    </location>
</feature>